<keyword evidence="1" id="KW-0812">Transmembrane</keyword>
<proteinExistence type="predicted"/>
<keyword evidence="1" id="KW-0472">Membrane</keyword>
<comment type="caution">
    <text evidence="2">The sequence shown here is derived from an EMBL/GenBank/DDBJ whole genome shotgun (WGS) entry which is preliminary data.</text>
</comment>
<dbReference type="Proteomes" id="UP001079535">
    <property type="component" value="Unassembled WGS sequence"/>
</dbReference>
<evidence type="ECO:0000313" key="2">
    <source>
        <dbReference type="EMBL" id="MCZ0666526.1"/>
    </source>
</evidence>
<name>A0A396G921_MEDGN</name>
<gene>
    <name evidence="2" type="ORF">OZZ17_03110</name>
</gene>
<dbReference type="GeneID" id="57432438"/>
<dbReference type="EMBL" id="JAPRAY010000003">
    <property type="protein sequence ID" value="MCZ0666526.1"/>
    <property type="molecule type" value="Genomic_DNA"/>
</dbReference>
<sequence length="86" mass="9901">MKKNKTLLSYILGACTIVIFLPIVEEIVNVILSWIEYLKILPGKLVIKGNAELQELQSDFEVESTDTCAIGFHYEPETEEYYDEEE</sequence>
<feature type="transmembrane region" description="Helical" evidence="1">
    <location>
        <begin position="7"/>
        <end position="24"/>
    </location>
</feature>
<keyword evidence="1" id="KW-1133">Transmembrane helix</keyword>
<organism evidence="2 3">
    <name type="scientific">Mediterraneibacter gnavus</name>
    <name type="common">Ruminococcus gnavus</name>
    <dbReference type="NCBI Taxonomy" id="33038"/>
    <lineage>
        <taxon>Bacteria</taxon>
        <taxon>Bacillati</taxon>
        <taxon>Bacillota</taxon>
        <taxon>Clostridia</taxon>
        <taxon>Lachnospirales</taxon>
        <taxon>Lachnospiraceae</taxon>
        <taxon>Mediterraneibacter</taxon>
    </lineage>
</organism>
<reference evidence="2" key="1">
    <citation type="submission" date="2022-11" db="EMBL/GenBank/DDBJ databases">
        <title>Temperate bacteriophages infecting mucin-degrading bacterium Ruminococcus gnavus from the human gut.</title>
        <authorList>
            <person name="Buttimer C."/>
        </authorList>
    </citation>
    <scope>NUCLEOTIDE SEQUENCE</scope>
    <source>
        <strain evidence="2">CCUG 49994</strain>
    </source>
</reference>
<evidence type="ECO:0000313" key="3">
    <source>
        <dbReference type="Proteomes" id="UP001079535"/>
    </source>
</evidence>
<evidence type="ECO:0000256" key="1">
    <source>
        <dbReference type="SAM" id="Phobius"/>
    </source>
</evidence>
<protein>
    <submittedName>
        <fullName evidence="2">Uncharacterized protein</fullName>
    </submittedName>
</protein>
<dbReference type="AlphaFoldDB" id="A0A396G921"/>
<dbReference type="RefSeq" id="WP_004840078.1">
    <property type="nucleotide sequence ID" value="NZ_CP111084.1"/>
</dbReference>
<accession>A0A396G921</accession>